<dbReference type="PANTHER" id="PTHR43540">
    <property type="entry name" value="PEROXYUREIDOACRYLATE/UREIDOACRYLATE AMIDOHYDROLASE-RELATED"/>
    <property type="match status" value="1"/>
</dbReference>
<dbReference type="AlphaFoldDB" id="A0A2U1CQZ4"/>
<dbReference type="EMBL" id="QEKO01000001">
    <property type="protein sequence ID" value="PVY68320.1"/>
    <property type="molecule type" value="Genomic_DNA"/>
</dbReference>
<name>A0A2U1CQZ4_9BURK</name>
<keyword evidence="4" id="KW-1185">Reference proteome</keyword>
<evidence type="ECO:0000313" key="4">
    <source>
        <dbReference type="Proteomes" id="UP000246145"/>
    </source>
</evidence>
<evidence type="ECO:0000256" key="1">
    <source>
        <dbReference type="ARBA" id="ARBA00022801"/>
    </source>
</evidence>
<dbReference type="Proteomes" id="UP000246145">
    <property type="component" value="Unassembled WGS sequence"/>
</dbReference>
<organism evidence="3 4">
    <name type="scientific">Pusillimonas noertemannii</name>
    <dbReference type="NCBI Taxonomy" id="305977"/>
    <lineage>
        <taxon>Bacteria</taxon>
        <taxon>Pseudomonadati</taxon>
        <taxon>Pseudomonadota</taxon>
        <taxon>Betaproteobacteria</taxon>
        <taxon>Burkholderiales</taxon>
        <taxon>Alcaligenaceae</taxon>
        <taxon>Pusillimonas</taxon>
    </lineage>
</organism>
<feature type="domain" description="Isochorismatase-like" evidence="2">
    <location>
        <begin position="28"/>
        <end position="199"/>
    </location>
</feature>
<dbReference type="STRING" id="1231391.GCA_000308195_03216"/>
<dbReference type="GO" id="GO:0016787">
    <property type="term" value="F:hydrolase activity"/>
    <property type="evidence" value="ECO:0007669"/>
    <property type="project" value="UniProtKB-KW"/>
</dbReference>
<dbReference type="SUPFAM" id="SSF52499">
    <property type="entry name" value="Isochorismatase-like hydrolases"/>
    <property type="match status" value="1"/>
</dbReference>
<dbReference type="InterPro" id="IPR050272">
    <property type="entry name" value="Isochorismatase-like_hydrls"/>
</dbReference>
<dbReference type="PANTHER" id="PTHR43540:SF1">
    <property type="entry name" value="ISOCHORISMATASE HYDROLASE"/>
    <property type="match status" value="1"/>
</dbReference>
<protein>
    <submittedName>
        <fullName evidence="3">Nicotinamidase-related amidase</fullName>
    </submittedName>
</protein>
<comment type="caution">
    <text evidence="3">The sequence shown here is derived from an EMBL/GenBank/DDBJ whole genome shotgun (WGS) entry which is preliminary data.</text>
</comment>
<dbReference type="InterPro" id="IPR036380">
    <property type="entry name" value="Isochorismatase-like_sf"/>
</dbReference>
<dbReference type="OrthoDB" id="5360912at2"/>
<reference evidence="3 4" key="1">
    <citation type="submission" date="2018-04" db="EMBL/GenBank/DDBJ databases">
        <title>Genomic Encyclopedia of Type Strains, Phase IV (KMG-IV): sequencing the most valuable type-strain genomes for metagenomic binning, comparative biology and taxonomic classification.</title>
        <authorList>
            <person name="Goeker M."/>
        </authorList>
    </citation>
    <scope>NUCLEOTIDE SEQUENCE [LARGE SCALE GENOMIC DNA]</scope>
    <source>
        <strain evidence="3 4">DSM 10065</strain>
    </source>
</reference>
<sequence>MNSRTITDEEFFRERGFGRTMGFGRKPALIVVDIINAFTDPDMPLGSNMDEQIVATNQLIDACRKADAPIFFTTTAYDDAGLRDGGVWVLKQSGAATLRSGTPAVELDSRLHYQPGDSVLVKKYASCFFGTDLLSRLVASGADTVLIAGCTTSGCVRGTAVDAVQNGFRPIVVPEAVGDRSASAHEQSLFDLQAKYCDVVGLYDTLDYLEQHETSGK</sequence>
<gene>
    <name evidence="3" type="ORF">C7440_0715</name>
</gene>
<dbReference type="Pfam" id="PF00857">
    <property type="entry name" value="Isochorismatase"/>
    <property type="match status" value="1"/>
</dbReference>
<accession>A0A2U1CQZ4</accession>
<evidence type="ECO:0000313" key="3">
    <source>
        <dbReference type="EMBL" id="PVY68320.1"/>
    </source>
</evidence>
<keyword evidence="1" id="KW-0378">Hydrolase</keyword>
<proteinExistence type="predicted"/>
<dbReference type="Gene3D" id="3.40.50.850">
    <property type="entry name" value="Isochorismatase-like"/>
    <property type="match status" value="1"/>
</dbReference>
<evidence type="ECO:0000259" key="2">
    <source>
        <dbReference type="Pfam" id="PF00857"/>
    </source>
</evidence>
<dbReference type="InterPro" id="IPR000868">
    <property type="entry name" value="Isochorismatase-like_dom"/>
</dbReference>
<dbReference type="RefSeq" id="WP_116517505.1">
    <property type="nucleotide sequence ID" value="NZ_JACCEX010000001.1"/>
</dbReference>